<dbReference type="InterPro" id="IPR025313">
    <property type="entry name" value="SPB4-like_CTE"/>
</dbReference>
<dbReference type="CDD" id="cd18787">
    <property type="entry name" value="SF2_C_DEAD"/>
    <property type="match status" value="1"/>
</dbReference>
<dbReference type="AlphaFoldDB" id="A0A7S1C1T3"/>
<feature type="compositionally biased region" description="Basic and acidic residues" evidence="8">
    <location>
        <begin position="581"/>
        <end position="610"/>
    </location>
</feature>
<proteinExistence type="inferred from homology"/>
<feature type="domain" description="Helicase C-terminal" evidence="10">
    <location>
        <begin position="308"/>
        <end position="475"/>
    </location>
</feature>
<dbReference type="Pfam" id="PF13959">
    <property type="entry name" value="CTE_SPB4"/>
    <property type="match status" value="1"/>
</dbReference>
<dbReference type="PROSITE" id="PS00039">
    <property type="entry name" value="DEAD_ATP_HELICASE"/>
    <property type="match status" value="1"/>
</dbReference>
<dbReference type="Pfam" id="PF00270">
    <property type="entry name" value="DEAD"/>
    <property type="match status" value="1"/>
</dbReference>
<evidence type="ECO:0000256" key="2">
    <source>
        <dbReference type="ARBA" id="ARBA00022801"/>
    </source>
</evidence>
<feature type="compositionally biased region" description="Polar residues" evidence="8">
    <location>
        <begin position="25"/>
        <end position="36"/>
    </location>
</feature>
<dbReference type="CDD" id="cd17960">
    <property type="entry name" value="DEADc_DDX55"/>
    <property type="match status" value="1"/>
</dbReference>
<keyword evidence="1 6" id="KW-0547">Nucleotide-binding</keyword>
<accession>A0A7S1C1T3</accession>
<feature type="region of interest" description="Disordered" evidence="8">
    <location>
        <begin position="1"/>
        <end position="37"/>
    </location>
</feature>
<keyword evidence="4 6" id="KW-0067">ATP-binding</keyword>
<keyword evidence="5 7" id="KW-0694">RNA-binding</keyword>
<evidence type="ECO:0000256" key="6">
    <source>
        <dbReference type="RuleBase" id="RU000492"/>
    </source>
</evidence>
<comment type="domain">
    <text evidence="7">The Q motif is unique to and characteristic of the DEAD box family of RNA helicases and controls ATP binding and hydrolysis.</text>
</comment>
<dbReference type="Gene3D" id="3.40.50.300">
    <property type="entry name" value="P-loop containing nucleotide triphosphate hydrolases"/>
    <property type="match status" value="2"/>
</dbReference>
<dbReference type="GO" id="GO:0003724">
    <property type="term" value="F:RNA helicase activity"/>
    <property type="evidence" value="ECO:0007669"/>
    <property type="project" value="UniProtKB-EC"/>
</dbReference>
<dbReference type="InterPro" id="IPR027417">
    <property type="entry name" value="P-loop_NTPase"/>
</dbReference>
<name>A0A7S1C1T3_9STRA</name>
<dbReference type="InterPro" id="IPR000629">
    <property type="entry name" value="RNA-helicase_DEAD-box_CS"/>
</dbReference>
<dbReference type="SMART" id="SM00487">
    <property type="entry name" value="DEXDc"/>
    <property type="match status" value="1"/>
</dbReference>
<feature type="region of interest" description="Disordered" evidence="8">
    <location>
        <begin position="578"/>
        <end position="619"/>
    </location>
</feature>
<dbReference type="InterPro" id="IPR014001">
    <property type="entry name" value="Helicase_ATP-bd"/>
</dbReference>
<dbReference type="InterPro" id="IPR001650">
    <property type="entry name" value="Helicase_C-like"/>
</dbReference>
<organism evidence="11">
    <name type="scientific">Corethron hystrix</name>
    <dbReference type="NCBI Taxonomy" id="216773"/>
    <lineage>
        <taxon>Eukaryota</taxon>
        <taxon>Sar</taxon>
        <taxon>Stramenopiles</taxon>
        <taxon>Ochrophyta</taxon>
        <taxon>Bacillariophyta</taxon>
        <taxon>Coscinodiscophyceae</taxon>
        <taxon>Corethrophycidae</taxon>
        <taxon>Corethrales</taxon>
        <taxon>Corethraceae</taxon>
        <taxon>Corethron</taxon>
    </lineage>
</organism>
<evidence type="ECO:0000259" key="10">
    <source>
        <dbReference type="PROSITE" id="PS51194"/>
    </source>
</evidence>
<dbReference type="InterPro" id="IPR011545">
    <property type="entry name" value="DEAD/DEAH_box_helicase_dom"/>
</dbReference>
<evidence type="ECO:0000256" key="5">
    <source>
        <dbReference type="ARBA" id="ARBA00022884"/>
    </source>
</evidence>
<sequence length="655" mass="72983">MEMSSLASHESQIGPSEPSVLDDATSYNDHTPNNSDSVHRCRKFTSFSAVTSSLSPLLPPSSSYSSTFTSLTPVLSSDLINAVHTCFGFKTMTPVQAATITPFLTNKDVLVQAVTGSGKTIAYLLPLFAMLFRRAHPLTKHQTGALVILPTRELAAQVHSVASVLANATHFPQPNLLVGGTTVSDDFTSLSFCPHILIGTPGRLEDILVRHSGVVDMSELEVLVLDEADKLLDMGFRASVEHIIEVCPKHRRTGLFSATASGIRGLKAGMRNPVQIDVTVRGKSDKGKDSATPLTLTNFYYVCPLELKLVSLISFLRARRQSTTIVFFLTCASVEFYSQILTRTSLLKGKDGSSFLHIEPLHGRMVQKRRIHALARFRELGGALLCTDVAARGLDVSGIEWIVQFDPPTDPKSYVHRVGRTARAGRNGSSIVFLRRQEEAYIDFLRGRNVSLTEFKEELGVIIDTDIDTEVKKLVMTDRDVLEKGTKAYTSYIRAYKEHRCNFIFRFASIDLGSLATSLYLLRLPKMPELREKYLNLKHFSPAGPEIDIHAIPFLDKSREAARQKRLAAELAAGGKNAKQIKAERHAAERAKRLEERRKMDESKGRNPDKKRGKQQRIFDEWDELAKEERLHKKLKRGKISQTEFDNLMYGGTLA</sequence>
<feature type="domain" description="Helicase ATP-binding" evidence="9">
    <location>
        <begin position="100"/>
        <end position="261"/>
    </location>
</feature>
<gene>
    <name evidence="11" type="ORF">CHYS00102_LOCUS30349</name>
</gene>
<protein>
    <recommendedName>
        <fullName evidence="7">ATP-dependent RNA helicase</fullName>
        <ecNumber evidence="7">3.6.4.13</ecNumber>
    </recommendedName>
</protein>
<dbReference type="EMBL" id="HBFR01041536">
    <property type="protein sequence ID" value="CAD8903130.1"/>
    <property type="molecule type" value="Transcribed_RNA"/>
</dbReference>
<dbReference type="PROSITE" id="PS51192">
    <property type="entry name" value="HELICASE_ATP_BIND_1"/>
    <property type="match status" value="1"/>
</dbReference>
<dbReference type="GO" id="GO:0016787">
    <property type="term" value="F:hydrolase activity"/>
    <property type="evidence" value="ECO:0007669"/>
    <property type="project" value="UniProtKB-KW"/>
</dbReference>
<dbReference type="SMART" id="SM01178">
    <property type="entry name" value="DUF4217"/>
    <property type="match status" value="1"/>
</dbReference>
<dbReference type="GO" id="GO:0005524">
    <property type="term" value="F:ATP binding"/>
    <property type="evidence" value="ECO:0007669"/>
    <property type="project" value="UniProtKB-UniRule"/>
</dbReference>
<evidence type="ECO:0000259" key="9">
    <source>
        <dbReference type="PROSITE" id="PS51192"/>
    </source>
</evidence>
<dbReference type="SUPFAM" id="SSF52540">
    <property type="entry name" value="P-loop containing nucleoside triphosphate hydrolases"/>
    <property type="match status" value="2"/>
</dbReference>
<comment type="function">
    <text evidence="7">RNA helicase.</text>
</comment>
<dbReference type="EC" id="3.6.4.13" evidence="7"/>
<comment type="catalytic activity">
    <reaction evidence="7">
        <text>ATP + H2O = ADP + phosphate + H(+)</text>
        <dbReference type="Rhea" id="RHEA:13065"/>
        <dbReference type="ChEBI" id="CHEBI:15377"/>
        <dbReference type="ChEBI" id="CHEBI:15378"/>
        <dbReference type="ChEBI" id="CHEBI:30616"/>
        <dbReference type="ChEBI" id="CHEBI:43474"/>
        <dbReference type="ChEBI" id="CHEBI:456216"/>
        <dbReference type="EC" id="3.6.4.13"/>
    </reaction>
</comment>
<feature type="compositionally biased region" description="Polar residues" evidence="8">
    <location>
        <begin position="1"/>
        <end position="14"/>
    </location>
</feature>
<dbReference type="GO" id="GO:0003723">
    <property type="term" value="F:RNA binding"/>
    <property type="evidence" value="ECO:0007669"/>
    <property type="project" value="UniProtKB-UniRule"/>
</dbReference>
<dbReference type="PROSITE" id="PS51194">
    <property type="entry name" value="HELICASE_CTER"/>
    <property type="match status" value="1"/>
</dbReference>
<keyword evidence="3 6" id="KW-0347">Helicase</keyword>
<dbReference type="Pfam" id="PF00271">
    <property type="entry name" value="Helicase_C"/>
    <property type="match status" value="1"/>
</dbReference>
<evidence type="ECO:0000313" key="11">
    <source>
        <dbReference type="EMBL" id="CAD8903130.1"/>
    </source>
</evidence>
<dbReference type="SMART" id="SM00490">
    <property type="entry name" value="HELICc"/>
    <property type="match status" value="1"/>
</dbReference>
<comment type="similarity">
    <text evidence="6">Belongs to the DEAD box helicase family.</text>
</comment>
<evidence type="ECO:0000256" key="4">
    <source>
        <dbReference type="ARBA" id="ARBA00022840"/>
    </source>
</evidence>
<dbReference type="PANTHER" id="PTHR24031">
    <property type="entry name" value="RNA HELICASE"/>
    <property type="match status" value="1"/>
</dbReference>
<evidence type="ECO:0000256" key="8">
    <source>
        <dbReference type="SAM" id="MobiDB-lite"/>
    </source>
</evidence>
<evidence type="ECO:0000256" key="1">
    <source>
        <dbReference type="ARBA" id="ARBA00022741"/>
    </source>
</evidence>
<evidence type="ECO:0000256" key="7">
    <source>
        <dbReference type="RuleBase" id="RU365068"/>
    </source>
</evidence>
<keyword evidence="2 6" id="KW-0378">Hydrolase</keyword>
<evidence type="ECO:0000256" key="3">
    <source>
        <dbReference type="ARBA" id="ARBA00022806"/>
    </source>
</evidence>
<reference evidence="11" key="1">
    <citation type="submission" date="2021-01" db="EMBL/GenBank/DDBJ databases">
        <authorList>
            <person name="Corre E."/>
            <person name="Pelletier E."/>
            <person name="Niang G."/>
            <person name="Scheremetjew M."/>
            <person name="Finn R."/>
            <person name="Kale V."/>
            <person name="Holt S."/>
            <person name="Cochrane G."/>
            <person name="Meng A."/>
            <person name="Brown T."/>
            <person name="Cohen L."/>
        </authorList>
    </citation>
    <scope>NUCLEOTIDE SEQUENCE</scope>
    <source>
        <strain evidence="11">308</strain>
    </source>
</reference>